<dbReference type="AlphaFoldDB" id="A0AA39W2X5"/>
<protein>
    <submittedName>
        <fullName evidence="2">Uncharacterized protein</fullName>
    </submittedName>
</protein>
<keyword evidence="3" id="KW-1185">Reference proteome</keyword>
<comment type="caution">
    <text evidence="2">The sequence shown here is derived from an EMBL/GenBank/DDBJ whole genome shotgun (WGS) entry which is preliminary data.</text>
</comment>
<feature type="compositionally biased region" description="Basic and acidic residues" evidence="1">
    <location>
        <begin position="75"/>
        <end position="96"/>
    </location>
</feature>
<sequence>MNGSSRDEQSRNAEYLPPGFLGGNQDNKGDLSPYRMSGVARAILNSNYLKAVQQLLDDFQNKKKLLDEVVNVREALKQHDSEKSQSTHEQRMKSSNEGDQVMGDPKCNFKWSRILKQHIKRDLACRKTRIAEQVDKAFVYVG</sequence>
<gene>
    <name evidence="2" type="ORF">LWI29_015125</name>
</gene>
<feature type="compositionally biased region" description="Basic and acidic residues" evidence="1">
    <location>
        <begin position="1"/>
        <end position="11"/>
    </location>
</feature>
<reference evidence="2" key="2">
    <citation type="submission" date="2023-06" db="EMBL/GenBank/DDBJ databases">
        <authorList>
            <person name="Swenson N.G."/>
            <person name="Wegrzyn J.L."/>
            <person name="Mcevoy S.L."/>
        </authorList>
    </citation>
    <scope>NUCLEOTIDE SEQUENCE</scope>
    <source>
        <strain evidence="2">NS2018</strain>
        <tissue evidence="2">Leaf</tissue>
    </source>
</reference>
<proteinExistence type="predicted"/>
<organism evidence="2 3">
    <name type="scientific">Acer saccharum</name>
    <name type="common">Sugar maple</name>
    <dbReference type="NCBI Taxonomy" id="4024"/>
    <lineage>
        <taxon>Eukaryota</taxon>
        <taxon>Viridiplantae</taxon>
        <taxon>Streptophyta</taxon>
        <taxon>Embryophyta</taxon>
        <taxon>Tracheophyta</taxon>
        <taxon>Spermatophyta</taxon>
        <taxon>Magnoliopsida</taxon>
        <taxon>eudicotyledons</taxon>
        <taxon>Gunneridae</taxon>
        <taxon>Pentapetalae</taxon>
        <taxon>rosids</taxon>
        <taxon>malvids</taxon>
        <taxon>Sapindales</taxon>
        <taxon>Sapindaceae</taxon>
        <taxon>Hippocastanoideae</taxon>
        <taxon>Acereae</taxon>
        <taxon>Acer</taxon>
    </lineage>
</organism>
<feature type="region of interest" description="Disordered" evidence="1">
    <location>
        <begin position="1"/>
        <end position="32"/>
    </location>
</feature>
<reference evidence="2" key="1">
    <citation type="journal article" date="2022" name="Plant J.">
        <title>Strategies of tolerance reflected in two North American maple genomes.</title>
        <authorList>
            <person name="McEvoy S.L."/>
            <person name="Sezen U.U."/>
            <person name="Trouern-Trend A."/>
            <person name="McMahon S.M."/>
            <person name="Schaberg P.G."/>
            <person name="Yang J."/>
            <person name="Wegrzyn J.L."/>
            <person name="Swenson N.G."/>
        </authorList>
    </citation>
    <scope>NUCLEOTIDE SEQUENCE</scope>
    <source>
        <strain evidence="2">NS2018</strain>
    </source>
</reference>
<feature type="region of interest" description="Disordered" evidence="1">
    <location>
        <begin position="75"/>
        <end position="104"/>
    </location>
</feature>
<evidence type="ECO:0000313" key="3">
    <source>
        <dbReference type="Proteomes" id="UP001168877"/>
    </source>
</evidence>
<accession>A0AA39W2X5</accession>
<dbReference type="Proteomes" id="UP001168877">
    <property type="component" value="Unassembled WGS sequence"/>
</dbReference>
<name>A0AA39W2X5_ACESA</name>
<dbReference type="EMBL" id="JAUESC010000003">
    <property type="protein sequence ID" value="KAK0600448.1"/>
    <property type="molecule type" value="Genomic_DNA"/>
</dbReference>
<evidence type="ECO:0000313" key="2">
    <source>
        <dbReference type="EMBL" id="KAK0600448.1"/>
    </source>
</evidence>
<evidence type="ECO:0000256" key="1">
    <source>
        <dbReference type="SAM" id="MobiDB-lite"/>
    </source>
</evidence>